<comment type="caution">
    <text evidence="2">The sequence shown here is derived from an EMBL/GenBank/DDBJ whole genome shotgun (WGS) entry which is preliminary data.</text>
</comment>
<feature type="region of interest" description="Disordered" evidence="1">
    <location>
        <begin position="1"/>
        <end position="55"/>
    </location>
</feature>
<dbReference type="PANTHER" id="PTHR13503:SF3">
    <property type="entry name" value="NEGATIVE ELONGATION FACTOR B"/>
    <property type="match status" value="1"/>
</dbReference>
<dbReference type="EMBL" id="JASSZA010000001">
    <property type="protein sequence ID" value="KAK2120810.1"/>
    <property type="molecule type" value="Genomic_DNA"/>
</dbReference>
<feature type="compositionally biased region" description="Basic residues" evidence="1">
    <location>
        <begin position="29"/>
        <end position="38"/>
    </location>
</feature>
<accession>A0ABQ9WH86</accession>
<dbReference type="Proteomes" id="UP001266305">
    <property type="component" value="Unassembled WGS sequence"/>
</dbReference>
<gene>
    <name evidence="2" type="ORF">P7K49_002196</name>
</gene>
<reference evidence="2 3" key="1">
    <citation type="submission" date="2023-05" db="EMBL/GenBank/DDBJ databases">
        <title>B98-5 Cell Line De Novo Hybrid Assembly: An Optical Mapping Approach.</title>
        <authorList>
            <person name="Kananen K."/>
            <person name="Auerbach J.A."/>
            <person name="Kautto E."/>
            <person name="Blachly J.S."/>
        </authorList>
    </citation>
    <scope>NUCLEOTIDE SEQUENCE [LARGE SCALE GENOMIC DNA]</scope>
    <source>
        <strain evidence="2">B95-8</strain>
        <tissue evidence="2">Cell line</tissue>
    </source>
</reference>
<evidence type="ECO:0000313" key="2">
    <source>
        <dbReference type="EMBL" id="KAK2120810.1"/>
    </source>
</evidence>
<feature type="region of interest" description="Disordered" evidence="1">
    <location>
        <begin position="82"/>
        <end position="136"/>
    </location>
</feature>
<sequence>MRTKSTRLKWGPTPARANLAPASSFPTHARLRDRRAHARGAGWAGPVARGAGAAPRNLRAAAAVFPRGRFTGGLGRCGAEVGGCGTRAEPRGGRDLAELEGAGERGSGGPRGPAERASGAPAAAPGERAGDGAPSRAAAGASAMFAGLQDLGVANGEDLKETLTNCTEPLKAIEQFQVGRAPGRGSPGRRPGRLRGSRAWRRRRKFSACFWWLSPVLGMESRAGAGLRDGLLASGACRCPCTAGNPGTENGVLLPSLQSALPFLDLHGTPRLEFHQSVFDELRDKLLERVSAIASEGKAEERWVDGSDMWPAPVGDRLGH</sequence>
<feature type="compositionally biased region" description="Low complexity" evidence="1">
    <location>
        <begin position="115"/>
        <end position="136"/>
    </location>
</feature>
<keyword evidence="3" id="KW-1185">Reference proteome</keyword>
<evidence type="ECO:0000313" key="3">
    <source>
        <dbReference type="Proteomes" id="UP001266305"/>
    </source>
</evidence>
<feature type="compositionally biased region" description="Low complexity" evidence="1">
    <location>
        <begin position="39"/>
        <end position="55"/>
    </location>
</feature>
<dbReference type="PANTHER" id="PTHR13503">
    <property type="entry name" value="NEGATIVE ELONGATION FACTOR COMPLEX MEMBER B"/>
    <property type="match status" value="1"/>
</dbReference>
<dbReference type="InterPro" id="IPR010405">
    <property type="entry name" value="COBRA1"/>
</dbReference>
<protein>
    <submittedName>
        <fullName evidence="2">Uncharacterized protein</fullName>
    </submittedName>
</protein>
<feature type="compositionally biased region" description="Basic and acidic residues" evidence="1">
    <location>
        <begin position="88"/>
        <end position="97"/>
    </location>
</feature>
<proteinExistence type="predicted"/>
<name>A0ABQ9WH86_SAGOE</name>
<organism evidence="2 3">
    <name type="scientific">Saguinus oedipus</name>
    <name type="common">Cotton-top tamarin</name>
    <name type="synonym">Oedipomidas oedipus</name>
    <dbReference type="NCBI Taxonomy" id="9490"/>
    <lineage>
        <taxon>Eukaryota</taxon>
        <taxon>Metazoa</taxon>
        <taxon>Chordata</taxon>
        <taxon>Craniata</taxon>
        <taxon>Vertebrata</taxon>
        <taxon>Euteleostomi</taxon>
        <taxon>Mammalia</taxon>
        <taxon>Eutheria</taxon>
        <taxon>Euarchontoglires</taxon>
        <taxon>Primates</taxon>
        <taxon>Haplorrhini</taxon>
        <taxon>Platyrrhini</taxon>
        <taxon>Cebidae</taxon>
        <taxon>Callitrichinae</taxon>
        <taxon>Saguinus</taxon>
    </lineage>
</organism>
<feature type="region of interest" description="Disordered" evidence="1">
    <location>
        <begin position="176"/>
        <end position="196"/>
    </location>
</feature>
<evidence type="ECO:0000256" key="1">
    <source>
        <dbReference type="SAM" id="MobiDB-lite"/>
    </source>
</evidence>